<dbReference type="Proteomes" id="UP000003082">
    <property type="component" value="Unassembled WGS sequence"/>
</dbReference>
<sequence>MRQNTSLVYLNADKNPKSKPNFTVNLAPEYRFVKFKTASPSKIKHPNTKSAPVNLTESRFANLPNFKVRASEIYAEHLQLVRQVPPKPEPPYPRQTNWPKPLKTASTPVVCQVCSSHPF</sequence>
<comment type="caution">
    <text evidence="2">The sequence shown here is derived from an EMBL/GenBank/DDBJ whole genome shotgun (WGS) entry which is preliminary data.</text>
</comment>
<protein>
    <submittedName>
        <fullName evidence="2">Uncharacterized protein</fullName>
    </submittedName>
</protein>
<feature type="compositionally biased region" description="Polar residues" evidence="1">
    <location>
        <begin position="94"/>
        <end position="103"/>
    </location>
</feature>
<gene>
    <name evidence="2" type="ORF">CAMRE0001_2466</name>
</gene>
<dbReference type="AlphaFoldDB" id="B9D1W1"/>
<evidence type="ECO:0000313" key="3">
    <source>
        <dbReference type="Proteomes" id="UP000003082"/>
    </source>
</evidence>
<proteinExistence type="predicted"/>
<dbReference type="RefSeq" id="WP_002944564.1">
    <property type="nucleotide sequence ID" value="NZ_ACFU01000010.1"/>
</dbReference>
<name>B9D1W1_CAMRE</name>
<organism evidence="2 3">
    <name type="scientific">Campylobacter rectus RM3267</name>
    <dbReference type="NCBI Taxonomy" id="553218"/>
    <lineage>
        <taxon>Bacteria</taxon>
        <taxon>Pseudomonadati</taxon>
        <taxon>Campylobacterota</taxon>
        <taxon>Epsilonproteobacteria</taxon>
        <taxon>Campylobacterales</taxon>
        <taxon>Campylobacteraceae</taxon>
        <taxon>Campylobacter</taxon>
    </lineage>
</organism>
<evidence type="ECO:0000256" key="1">
    <source>
        <dbReference type="SAM" id="MobiDB-lite"/>
    </source>
</evidence>
<feature type="region of interest" description="Disordered" evidence="1">
    <location>
        <begin position="84"/>
        <end position="103"/>
    </location>
</feature>
<accession>B9D1W1</accession>
<evidence type="ECO:0000313" key="2">
    <source>
        <dbReference type="EMBL" id="EEF14020.1"/>
    </source>
</evidence>
<dbReference type="EMBL" id="ACFU01000010">
    <property type="protein sequence ID" value="EEF14020.1"/>
    <property type="molecule type" value="Genomic_DNA"/>
</dbReference>
<keyword evidence="3" id="KW-1185">Reference proteome</keyword>
<reference evidence="2 3" key="1">
    <citation type="submission" date="2008-08" db="EMBL/GenBank/DDBJ databases">
        <authorList>
            <person name="Madupu R."/>
            <person name="Durkin A.S."/>
            <person name="Torralba M."/>
            <person name="Methe B."/>
            <person name="Sutton G.G."/>
            <person name="Strausberg R.L."/>
            <person name="Nelson K.E."/>
        </authorList>
    </citation>
    <scope>NUCLEOTIDE SEQUENCE [LARGE SCALE GENOMIC DNA]</scope>
    <source>
        <strain evidence="2 3">RM3267</strain>
    </source>
</reference>